<name>G0NIA1_CAEBE</name>
<keyword evidence="2" id="KW-1185">Reference proteome</keyword>
<dbReference type="Proteomes" id="UP000008068">
    <property type="component" value="Unassembled WGS sequence"/>
</dbReference>
<reference evidence="2" key="1">
    <citation type="submission" date="2011-07" db="EMBL/GenBank/DDBJ databases">
        <authorList>
            <consortium name="Caenorhabditis brenneri Sequencing and Analysis Consortium"/>
            <person name="Wilson R.K."/>
        </authorList>
    </citation>
    <scope>NUCLEOTIDE SEQUENCE [LARGE SCALE GENOMIC DNA]</scope>
    <source>
        <strain evidence="2">PB2801</strain>
    </source>
</reference>
<gene>
    <name evidence="1" type="ORF">CAEBREN_15024</name>
</gene>
<accession>G0NIA1</accession>
<sequence>MIYFENYLFQNV</sequence>
<dbReference type="InParanoid" id="G0NIA1"/>
<proteinExistence type="predicted"/>
<protein>
    <submittedName>
        <fullName evidence="1">Uncharacterized protein</fullName>
    </submittedName>
</protein>
<evidence type="ECO:0000313" key="1">
    <source>
        <dbReference type="EMBL" id="EGT31746.1"/>
    </source>
</evidence>
<evidence type="ECO:0000313" key="2">
    <source>
        <dbReference type="Proteomes" id="UP000008068"/>
    </source>
</evidence>
<dbReference type="EMBL" id="GL379889">
    <property type="protein sequence ID" value="EGT31746.1"/>
    <property type="molecule type" value="Genomic_DNA"/>
</dbReference>
<organism evidence="2">
    <name type="scientific">Caenorhabditis brenneri</name>
    <name type="common">Nematode worm</name>
    <dbReference type="NCBI Taxonomy" id="135651"/>
    <lineage>
        <taxon>Eukaryota</taxon>
        <taxon>Metazoa</taxon>
        <taxon>Ecdysozoa</taxon>
        <taxon>Nematoda</taxon>
        <taxon>Chromadorea</taxon>
        <taxon>Rhabditida</taxon>
        <taxon>Rhabditina</taxon>
        <taxon>Rhabditomorpha</taxon>
        <taxon>Rhabditoidea</taxon>
        <taxon>Rhabditidae</taxon>
        <taxon>Peloderinae</taxon>
        <taxon>Caenorhabditis</taxon>
    </lineage>
</organism>